<feature type="binding site" evidence="9">
    <location>
        <position position="573"/>
    </location>
    <ligand>
        <name>FAD</name>
        <dbReference type="ChEBI" id="CHEBI:57692"/>
    </ligand>
</feature>
<dbReference type="PROSITE" id="PS00623">
    <property type="entry name" value="GMC_OXRED_1"/>
    <property type="match status" value="1"/>
</dbReference>
<dbReference type="Gene3D" id="3.50.50.60">
    <property type="entry name" value="FAD/NAD(P)-binding domain"/>
    <property type="match status" value="1"/>
</dbReference>
<dbReference type="EMBL" id="JAWWNJ010000171">
    <property type="protein sequence ID" value="KAK6977206.1"/>
    <property type="molecule type" value="Genomic_DNA"/>
</dbReference>
<keyword evidence="4 11" id="KW-0732">Signal</keyword>
<sequence>MSFRRLLCASALFALALKANFVSGQDPEDSTSTTAEGVEGGDVASASSLFGSRRTTYVVVGGGTAGLAVATRLSEDPSNIIYVLEAGADGFNNPNIANLSGPSIQALPGSSVDWNYTSLPLQYAAGQTIAMTRGRVLGGSSAVNGALFTRPNRIDLDLWQTAFGAIGWTWNTISAAIKKAEKFSTTPGLPSIPSYHGQSGPICDTQRPLVGEVWNKGVIPAVVACGGKESQDQNGGDPSGIWYAPKAMFQNSTRSYSANSYYLPNAGRSNLHVLTTSTVSRILWSSKKQGGKVVATGVEYINGSTGNKVTLSADRVVLSGGVFGTPQVLELSGVGNPKIMNPLGISTVVNLPAVGENLMEQPTARYLAALAPGLNNAGLQLTLNFETPRTLLTPSEWITARNLLNTAPPGLSKSAHNALKLMFDSDAVIIEFMGFPNPSNLVFLPILMHPMSRGYSHIVSADARVAPAFDLALLESPFDLYILTKALARARRFAAQSSLTPFLASTPPSADGGAVPAGELAPGANITTDAQLQQFIKQNVGVAYHPLGTAALGSVVNPTLKVKGTSNVFVVDGSIIPIEPSAHPSSIIYGIGEMAATILNSPFSLLSTDDTNDSITADDQ</sequence>
<dbReference type="GO" id="GO:0050660">
    <property type="term" value="F:flavin adenine dinucleotide binding"/>
    <property type="evidence" value="ECO:0007669"/>
    <property type="project" value="InterPro"/>
</dbReference>
<keyword evidence="7" id="KW-0325">Glycoprotein</keyword>
<feature type="active site" description="Proton donor" evidence="8">
    <location>
        <position position="545"/>
    </location>
</feature>
<feature type="binding site" evidence="9">
    <location>
        <position position="279"/>
    </location>
    <ligand>
        <name>FAD</name>
        <dbReference type="ChEBI" id="CHEBI:57692"/>
    </ligand>
</feature>
<feature type="binding site" evidence="9">
    <location>
        <position position="136"/>
    </location>
    <ligand>
        <name>FAD</name>
        <dbReference type="ChEBI" id="CHEBI:57692"/>
    </ligand>
</feature>
<protein>
    <submittedName>
        <fullName evidence="13">L-sorbose 1-dehydrogenase</fullName>
    </submittedName>
</protein>
<dbReference type="Pfam" id="PF00732">
    <property type="entry name" value="GMC_oxred_N"/>
    <property type="match status" value="1"/>
</dbReference>
<dbReference type="Pfam" id="PF05199">
    <property type="entry name" value="GMC_oxred_C"/>
    <property type="match status" value="1"/>
</dbReference>
<feature type="active site" description="Proton acceptor" evidence="8">
    <location>
        <position position="583"/>
    </location>
</feature>
<comment type="caution">
    <text evidence="13">The sequence shown here is derived from an EMBL/GenBank/DDBJ whole genome shotgun (WGS) entry which is preliminary data.</text>
</comment>
<dbReference type="InterPro" id="IPR000172">
    <property type="entry name" value="GMC_OxRdtase_N"/>
</dbReference>
<accession>A0AAV9ZAJ3</accession>
<evidence type="ECO:0000256" key="1">
    <source>
        <dbReference type="ARBA" id="ARBA00001974"/>
    </source>
</evidence>
<keyword evidence="5 9" id="KW-0274">FAD</keyword>
<dbReference type="PIRSF" id="PIRSF000137">
    <property type="entry name" value="Alcohol_oxidase"/>
    <property type="match status" value="1"/>
</dbReference>
<evidence type="ECO:0000256" key="9">
    <source>
        <dbReference type="PIRSR" id="PIRSR000137-2"/>
    </source>
</evidence>
<feature type="chain" id="PRO_5043451982" evidence="11">
    <location>
        <begin position="25"/>
        <end position="620"/>
    </location>
</feature>
<keyword evidence="14" id="KW-1185">Reference proteome</keyword>
<evidence type="ECO:0000256" key="10">
    <source>
        <dbReference type="RuleBase" id="RU003968"/>
    </source>
</evidence>
<dbReference type="AlphaFoldDB" id="A0AAV9ZAJ3"/>
<proteinExistence type="inferred from homology"/>
<dbReference type="Gene3D" id="3.30.560.10">
    <property type="entry name" value="Glucose Oxidase, domain 3"/>
    <property type="match status" value="1"/>
</dbReference>
<evidence type="ECO:0000313" key="13">
    <source>
        <dbReference type="EMBL" id="KAK6977206.1"/>
    </source>
</evidence>
<keyword evidence="3 10" id="KW-0285">Flavoprotein</keyword>
<evidence type="ECO:0000256" key="2">
    <source>
        <dbReference type="ARBA" id="ARBA00010790"/>
    </source>
</evidence>
<dbReference type="GO" id="GO:0016614">
    <property type="term" value="F:oxidoreductase activity, acting on CH-OH group of donors"/>
    <property type="evidence" value="ECO:0007669"/>
    <property type="project" value="InterPro"/>
</dbReference>
<dbReference type="Gene3D" id="4.10.450.10">
    <property type="entry name" value="Glucose Oxidase, domain 2"/>
    <property type="match status" value="1"/>
</dbReference>
<comment type="cofactor">
    <cofactor evidence="1 9">
        <name>FAD</name>
        <dbReference type="ChEBI" id="CHEBI:57692"/>
    </cofactor>
</comment>
<gene>
    <name evidence="13" type="ORF">R3P38DRAFT_3237579</name>
</gene>
<name>A0AAV9ZAJ3_9AGAR</name>
<feature type="domain" description="Glucose-methanol-choline oxidoreductase N-terminal" evidence="12">
    <location>
        <begin position="134"/>
        <end position="157"/>
    </location>
</feature>
<dbReference type="PANTHER" id="PTHR11552:SF201">
    <property type="entry name" value="GLUCOSE-METHANOL-CHOLINE OXIDOREDUCTASE N-TERMINAL DOMAIN-CONTAINING PROTEIN"/>
    <property type="match status" value="1"/>
</dbReference>
<dbReference type="PANTHER" id="PTHR11552">
    <property type="entry name" value="GLUCOSE-METHANOL-CHOLINE GMC OXIDOREDUCTASE"/>
    <property type="match status" value="1"/>
</dbReference>
<evidence type="ECO:0000256" key="6">
    <source>
        <dbReference type="ARBA" id="ARBA00023002"/>
    </source>
</evidence>
<organism evidence="13 14">
    <name type="scientific">Favolaschia claudopus</name>
    <dbReference type="NCBI Taxonomy" id="2862362"/>
    <lineage>
        <taxon>Eukaryota</taxon>
        <taxon>Fungi</taxon>
        <taxon>Dikarya</taxon>
        <taxon>Basidiomycota</taxon>
        <taxon>Agaricomycotina</taxon>
        <taxon>Agaricomycetes</taxon>
        <taxon>Agaricomycetidae</taxon>
        <taxon>Agaricales</taxon>
        <taxon>Marasmiineae</taxon>
        <taxon>Mycenaceae</taxon>
        <taxon>Favolaschia</taxon>
    </lineage>
</organism>
<feature type="signal peptide" evidence="11">
    <location>
        <begin position="1"/>
        <end position="24"/>
    </location>
</feature>
<comment type="similarity">
    <text evidence="2 10">Belongs to the GMC oxidoreductase family.</text>
</comment>
<dbReference type="InterPro" id="IPR007867">
    <property type="entry name" value="GMC_OxRtase_C"/>
</dbReference>
<dbReference type="InterPro" id="IPR012132">
    <property type="entry name" value="GMC_OxRdtase"/>
</dbReference>
<evidence type="ECO:0000259" key="12">
    <source>
        <dbReference type="PROSITE" id="PS00623"/>
    </source>
</evidence>
<reference evidence="13 14" key="1">
    <citation type="journal article" date="2024" name="J Genomics">
        <title>Draft genome sequencing and assembly of Favolaschia claudopus CIRM-BRFM 2984 isolated from oak limbs.</title>
        <authorList>
            <person name="Navarro D."/>
            <person name="Drula E."/>
            <person name="Chaduli D."/>
            <person name="Cazenave R."/>
            <person name="Ahrendt S."/>
            <person name="Wang J."/>
            <person name="Lipzen A."/>
            <person name="Daum C."/>
            <person name="Barry K."/>
            <person name="Grigoriev I.V."/>
            <person name="Favel A."/>
            <person name="Rosso M.N."/>
            <person name="Martin F."/>
        </authorList>
    </citation>
    <scope>NUCLEOTIDE SEQUENCE [LARGE SCALE GENOMIC DNA]</scope>
    <source>
        <strain evidence="13 14">CIRM-BRFM 2984</strain>
    </source>
</reference>
<dbReference type="InterPro" id="IPR027424">
    <property type="entry name" value="Glucose_Oxidase_domain_2"/>
</dbReference>
<keyword evidence="6" id="KW-0560">Oxidoreductase</keyword>
<dbReference type="SUPFAM" id="SSF51905">
    <property type="entry name" value="FAD/NAD(P)-binding domain"/>
    <property type="match status" value="1"/>
</dbReference>
<dbReference type="SUPFAM" id="SSF54373">
    <property type="entry name" value="FAD-linked reductases, C-terminal domain"/>
    <property type="match status" value="1"/>
</dbReference>
<dbReference type="InterPro" id="IPR036188">
    <property type="entry name" value="FAD/NAD-bd_sf"/>
</dbReference>
<evidence type="ECO:0000256" key="5">
    <source>
        <dbReference type="ARBA" id="ARBA00022827"/>
    </source>
</evidence>
<evidence type="ECO:0000313" key="14">
    <source>
        <dbReference type="Proteomes" id="UP001362999"/>
    </source>
</evidence>
<evidence type="ECO:0000256" key="8">
    <source>
        <dbReference type="PIRSR" id="PIRSR000137-1"/>
    </source>
</evidence>
<evidence type="ECO:0000256" key="4">
    <source>
        <dbReference type="ARBA" id="ARBA00022729"/>
    </source>
</evidence>
<evidence type="ECO:0000256" key="7">
    <source>
        <dbReference type="ARBA" id="ARBA00023180"/>
    </source>
</evidence>
<evidence type="ECO:0000256" key="3">
    <source>
        <dbReference type="ARBA" id="ARBA00022630"/>
    </source>
</evidence>
<evidence type="ECO:0000256" key="11">
    <source>
        <dbReference type="SAM" id="SignalP"/>
    </source>
</evidence>
<dbReference type="Proteomes" id="UP001362999">
    <property type="component" value="Unassembled WGS sequence"/>
</dbReference>